<feature type="transmembrane region" description="Helical" evidence="1">
    <location>
        <begin position="57"/>
        <end position="78"/>
    </location>
</feature>
<evidence type="ECO:0000256" key="1">
    <source>
        <dbReference type="SAM" id="Phobius"/>
    </source>
</evidence>
<proteinExistence type="predicted"/>
<keyword evidence="1" id="KW-0812">Transmembrane</keyword>
<keyword evidence="3" id="KW-1185">Reference proteome</keyword>
<name>A0AAD9AK49_9PEZI</name>
<evidence type="ECO:0000313" key="2">
    <source>
        <dbReference type="EMBL" id="KAK1849681.1"/>
    </source>
</evidence>
<dbReference type="Proteomes" id="UP001243330">
    <property type="component" value="Unassembled WGS sequence"/>
</dbReference>
<dbReference type="EMBL" id="JAQOWY010000137">
    <property type="protein sequence ID" value="KAK1849681.1"/>
    <property type="molecule type" value="Genomic_DNA"/>
</dbReference>
<comment type="caution">
    <text evidence="2">The sequence shown here is derived from an EMBL/GenBank/DDBJ whole genome shotgun (WGS) entry which is preliminary data.</text>
</comment>
<keyword evidence="1" id="KW-1133">Transmembrane helix</keyword>
<keyword evidence="1" id="KW-0472">Membrane</keyword>
<dbReference type="AlphaFoldDB" id="A0AAD9AK49"/>
<gene>
    <name evidence="2" type="ORF">CCHR01_07660</name>
</gene>
<reference evidence="2" key="1">
    <citation type="submission" date="2023-01" db="EMBL/GenBank/DDBJ databases">
        <title>Colletotrichum chrysophilum M932 genome sequence.</title>
        <authorList>
            <person name="Baroncelli R."/>
        </authorList>
    </citation>
    <scope>NUCLEOTIDE SEQUENCE</scope>
    <source>
        <strain evidence="2">M932</strain>
    </source>
</reference>
<feature type="transmembrane region" description="Helical" evidence="1">
    <location>
        <begin position="23"/>
        <end position="45"/>
    </location>
</feature>
<evidence type="ECO:0000313" key="3">
    <source>
        <dbReference type="Proteomes" id="UP001243330"/>
    </source>
</evidence>
<protein>
    <submittedName>
        <fullName evidence="2">Uncharacterized protein</fullName>
    </submittedName>
</protein>
<accession>A0AAD9AK49</accession>
<sequence>MIRLPLFLLTSKCKTTAPLFFSFFFPPLLFLTLQVHITHTTFAQYWCSANHRHWARLGWCGGVLVCSIGFGGGLSGLVQEHWLPAYLGSRWGGRTAPTQ</sequence>
<organism evidence="2 3">
    <name type="scientific">Colletotrichum chrysophilum</name>
    <dbReference type="NCBI Taxonomy" id="1836956"/>
    <lineage>
        <taxon>Eukaryota</taxon>
        <taxon>Fungi</taxon>
        <taxon>Dikarya</taxon>
        <taxon>Ascomycota</taxon>
        <taxon>Pezizomycotina</taxon>
        <taxon>Sordariomycetes</taxon>
        <taxon>Hypocreomycetidae</taxon>
        <taxon>Glomerellales</taxon>
        <taxon>Glomerellaceae</taxon>
        <taxon>Colletotrichum</taxon>
        <taxon>Colletotrichum gloeosporioides species complex</taxon>
    </lineage>
</organism>